<evidence type="ECO:0000313" key="3">
    <source>
        <dbReference type="EMBL" id="VDC17990.1"/>
    </source>
</evidence>
<keyword evidence="4" id="KW-1185">Reference proteome</keyword>
<proteinExistence type="inferred from homology"/>
<evidence type="ECO:0000256" key="1">
    <source>
        <dbReference type="ARBA" id="ARBA00038283"/>
    </source>
</evidence>
<evidence type="ECO:0000313" key="4">
    <source>
        <dbReference type="Proteomes" id="UP000270468"/>
    </source>
</evidence>
<dbReference type="GO" id="GO:0006270">
    <property type="term" value="P:DNA replication initiation"/>
    <property type="evidence" value="ECO:0007669"/>
    <property type="project" value="InterPro"/>
</dbReference>
<dbReference type="SUPFAM" id="SSF46785">
    <property type="entry name" value="Winged helix' DNA-binding domain"/>
    <property type="match status" value="2"/>
</dbReference>
<dbReference type="EMBL" id="UXAV01000006">
    <property type="protein sequence ID" value="VDC17990.1"/>
    <property type="molecule type" value="Genomic_DNA"/>
</dbReference>
<dbReference type="InterPro" id="IPR036388">
    <property type="entry name" value="WH-like_DNA-bd_sf"/>
</dbReference>
<sequence>MARENDKKQLVSYENGIKKSNDFSMAKLSHGLTLNQMQLLAFAIFSTQQDGQTGFIKADFERKFDLKRYLTKDAKIDAQRLLDLKFSIEDLENDYFEYWNVFQSIKYDKGEFRFKWTDDMIPHILELKDHYVTTDLTITSQFKSSFSWTLYEYLKARYGAYYVPVSKEALLRLFGVENRKTYQSNTGRFKKTVLDVAIEELNKYTELEVWYKEKKKGRAIVGFEIHWSTGKTVPLATDNQSEELKRLIDEVFALWDAVHRMQNEDNKEKAKKLVIETEEMRKGKGEQVTSKEASEYIPRAKDNLRWIEMMLENDEKPTVKKSVPFYNWLEERE</sequence>
<gene>
    <name evidence="3" type="ORF">FILTAD_00009</name>
</gene>
<comment type="similarity">
    <text evidence="1">Belongs to the initiator RepB protein family.</text>
</comment>
<protein>
    <submittedName>
        <fullName evidence="3">Initiator Replication protein</fullName>
    </submittedName>
</protein>
<reference evidence="3 4" key="1">
    <citation type="submission" date="2018-11" db="EMBL/GenBank/DDBJ databases">
        <authorList>
            <person name="Criscuolo A."/>
        </authorList>
    </citation>
    <scope>NUCLEOTIDE SEQUENCE [LARGE SCALE GENOMIC DNA]</scope>
    <source>
        <strain evidence="3">ATB-66</strain>
    </source>
</reference>
<dbReference type="OrthoDB" id="2156930at2"/>
<dbReference type="GO" id="GO:0003887">
    <property type="term" value="F:DNA-directed DNA polymerase activity"/>
    <property type="evidence" value="ECO:0007669"/>
    <property type="project" value="InterPro"/>
</dbReference>
<feature type="domain" description="Initiator Rep protein WH1" evidence="2">
    <location>
        <begin position="17"/>
        <end position="155"/>
    </location>
</feature>
<dbReference type="RefSeq" id="WP_124068471.1">
    <property type="nucleotide sequence ID" value="NZ_CBCRXF010000032.1"/>
</dbReference>
<dbReference type="InterPro" id="IPR036390">
    <property type="entry name" value="WH_DNA-bd_sf"/>
</dbReference>
<evidence type="ECO:0000259" key="2">
    <source>
        <dbReference type="Pfam" id="PF01051"/>
    </source>
</evidence>
<dbReference type="Pfam" id="PF01051">
    <property type="entry name" value="Rep3_N"/>
    <property type="match status" value="1"/>
</dbReference>
<dbReference type="Pfam" id="PF21205">
    <property type="entry name" value="Rep3_C"/>
    <property type="match status" value="1"/>
</dbReference>
<dbReference type="Proteomes" id="UP000270468">
    <property type="component" value="Unassembled WGS sequence"/>
</dbReference>
<dbReference type="InterPro" id="IPR000525">
    <property type="entry name" value="Initiator_Rep_WH1"/>
</dbReference>
<organism evidence="3 4">
    <name type="scientific">Filibacter tadaridae</name>
    <dbReference type="NCBI Taxonomy" id="2483811"/>
    <lineage>
        <taxon>Bacteria</taxon>
        <taxon>Bacillati</taxon>
        <taxon>Bacillota</taxon>
        <taxon>Bacilli</taxon>
        <taxon>Bacillales</taxon>
        <taxon>Caryophanaceae</taxon>
        <taxon>Filibacter</taxon>
    </lineage>
</organism>
<dbReference type="Gene3D" id="1.10.10.10">
    <property type="entry name" value="Winged helix-like DNA-binding domain superfamily/Winged helix DNA-binding domain"/>
    <property type="match status" value="2"/>
</dbReference>
<accession>A0A3P5WA38</accession>
<dbReference type="AlphaFoldDB" id="A0A3P5WA38"/>
<name>A0A3P5WA38_9BACL</name>